<evidence type="ECO:0000313" key="12">
    <source>
        <dbReference type="Proteomes" id="UP000436858"/>
    </source>
</evidence>
<evidence type="ECO:0000256" key="3">
    <source>
        <dbReference type="PIRSR" id="PIRSR004848-1"/>
    </source>
</evidence>
<name>A0A0P0F401_BACT4</name>
<evidence type="ECO:0000313" key="7">
    <source>
        <dbReference type="EMBL" id="CUQ46961.1"/>
    </source>
</evidence>
<dbReference type="Proteomes" id="UP000436858">
    <property type="component" value="Unassembled WGS sequence"/>
</dbReference>
<dbReference type="EMBL" id="WCRY01000042">
    <property type="protein sequence ID" value="KAB4471632.1"/>
    <property type="molecule type" value="Genomic_DNA"/>
</dbReference>
<accession>A0A0P0F401</accession>
<dbReference type="GO" id="GO:0030170">
    <property type="term" value="F:pyridoxal phosphate binding"/>
    <property type="evidence" value="ECO:0007669"/>
    <property type="project" value="UniProtKB-UniRule"/>
</dbReference>
<dbReference type="KEGG" id="btho:Btheta7330_01889"/>
<reference evidence="10" key="4">
    <citation type="submission" date="2021-02" db="EMBL/GenBank/DDBJ databases">
        <title>Infant gut strain persistence is associated with maternal origin, phylogeny, and functional potential including surface adhesion and iron acquisition.</title>
        <authorList>
            <person name="Lou Y.C."/>
        </authorList>
    </citation>
    <scope>NUCLEOTIDE SEQUENCE</scope>
    <source>
        <strain evidence="10">L3_082_243G1_dasL3_082_243G1_maxbin2.maxbin.015s ta_sub</strain>
    </source>
</reference>
<dbReference type="NCBIfam" id="TIGR00044">
    <property type="entry name" value="YggS family pyridoxal phosphate-dependent enzyme"/>
    <property type="match status" value="1"/>
</dbReference>
<evidence type="ECO:0000256" key="1">
    <source>
        <dbReference type="ARBA" id="ARBA00022898"/>
    </source>
</evidence>
<evidence type="ECO:0000259" key="5">
    <source>
        <dbReference type="Pfam" id="PF01168"/>
    </source>
</evidence>
<sequence>MSIADNLKQVLAELPQGVRLVAVSKFHPNEAIEEAYQAGQRIFGESKVQEMTAKYETLPKDIEWHFIGHLQTNKIKYMIPYVAMIHGIDTYKLLTEVNKQAAKAGRIVNCLLQIHVAQEETKFGFSPEECKDMLHAGEWKELSHVRICGLMGMASNTDDVEQINREFCLLNRLFQEIKANWFAETFTFRELSMGMSHDYHEAIAAGSTLVRVGSKIFGERNY</sequence>
<dbReference type="RefSeq" id="WP_022470897.1">
    <property type="nucleotide sequence ID" value="NZ_AP022660.1"/>
</dbReference>
<evidence type="ECO:0000313" key="11">
    <source>
        <dbReference type="Proteomes" id="UP000095541"/>
    </source>
</evidence>
<dbReference type="Gene3D" id="3.20.20.10">
    <property type="entry name" value="Alanine racemase"/>
    <property type="match status" value="1"/>
</dbReference>
<proteinExistence type="inferred from homology"/>
<organism evidence="8 13">
    <name type="scientific">Bacteroides thetaiotaomicron</name>
    <dbReference type="NCBI Taxonomy" id="818"/>
    <lineage>
        <taxon>Bacteria</taxon>
        <taxon>Pseudomonadati</taxon>
        <taxon>Bacteroidota</taxon>
        <taxon>Bacteroidia</taxon>
        <taxon>Bacteroidales</taxon>
        <taxon>Bacteroidaceae</taxon>
        <taxon>Bacteroides</taxon>
    </lineage>
</organism>
<dbReference type="PIRSF" id="PIRSF004848">
    <property type="entry name" value="YBL036c_PLPDEIII"/>
    <property type="match status" value="1"/>
</dbReference>
<reference evidence="7 11" key="1">
    <citation type="submission" date="2015-09" db="EMBL/GenBank/DDBJ databases">
        <authorList>
            <consortium name="Pathogen Informatics"/>
        </authorList>
    </citation>
    <scope>NUCLEOTIDE SEQUENCE [LARGE SCALE GENOMIC DNA]</scope>
    <source>
        <strain evidence="7 11">2789STDY5834945</strain>
    </source>
</reference>
<gene>
    <name evidence="6" type="ORF">BatF92_26640</name>
    <name evidence="7" type="ORF">ERS852557_04825</name>
    <name evidence="9" type="ORF">GAN91_25175</name>
    <name evidence="8" type="ORF">GAN93_21655</name>
    <name evidence="10" type="ORF">KHY35_16970</name>
</gene>
<keyword evidence="1 2" id="KW-0663">Pyridoxal phosphate</keyword>
<dbReference type="PANTHER" id="PTHR10146:SF14">
    <property type="entry name" value="PYRIDOXAL PHOSPHATE HOMEOSTASIS PROTEIN"/>
    <property type="match status" value="1"/>
</dbReference>
<dbReference type="EMBL" id="AP022660">
    <property type="protein sequence ID" value="BCA50722.1"/>
    <property type="molecule type" value="Genomic_DNA"/>
</dbReference>
<dbReference type="Proteomes" id="UP000095541">
    <property type="component" value="Unassembled WGS sequence"/>
</dbReference>
<dbReference type="InterPro" id="IPR001608">
    <property type="entry name" value="Ala_racemase_N"/>
</dbReference>
<reference evidence="6 14" key="3">
    <citation type="submission" date="2020-02" db="EMBL/GenBank/DDBJ databases">
        <title>Whole-genome sequencing and comparative analysis of the genomes of Bacteroides thetaiotaomicron and Escherichia coli isolated from a healthy resident in Vietnam.</title>
        <authorList>
            <person name="Mohsin M."/>
            <person name="Tanaka K."/>
            <person name="Kawahara R."/>
            <person name="Kondo S."/>
            <person name="Noguchi H."/>
            <person name="Motooka D."/>
            <person name="Nakamura S."/>
            <person name="Khong D.T."/>
            <person name="Nguyen T.N."/>
            <person name="Tran H.T."/>
            <person name="Yamamoto Y."/>
        </authorList>
    </citation>
    <scope>NUCLEOTIDE SEQUENCE [LARGE SCALE GENOMIC DNA]</scope>
    <source>
        <strain evidence="6 14">F9-2</strain>
    </source>
</reference>
<evidence type="ECO:0000313" key="6">
    <source>
        <dbReference type="EMBL" id="BCA50722.1"/>
    </source>
</evidence>
<evidence type="ECO:0000256" key="4">
    <source>
        <dbReference type="RuleBase" id="RU004514"/>
    </source>
</evidence>
<evidence type="ECO:0000313" key="9">
    <source>
        <dbReference type="EMBL" id="KAB4471632.1"/>
    </source>
</evidence>
<dbReference type="InterPro" id="IPR029066">
    <property type="entry name" value="PLP-binding_barrel"/>
</dbReference>
<feature type="domain" description="Alanine racemase N-terminal" evidence="5">
    <location>
        <begin position="3"/>
        <end position="220"/>
    </location>
</feature>
<dbReference type="InterPro" id="IPR011078">
    <property type="entry name" value="PyrdxlP_homeostasis"/>
</dbReference>
<evidence type="ECO:0000313" key="10">
    <source>
        <dbReference type="EMBL" id="MBS5412374.1"/>
    </source>
</evidence>
<feature type="modified residue" description="N6-(pyridoxal phosphate)lysine" evidence="2 3">
    <location>
        <position position="25"/>
    </location>
</feature>
<dbReference type="PANTHER" id="PTHR10146">
    <property type="entry name" value="PROLINE SYNTHETASE CO-TRANSCRIBED BACTERIAL HOMOLOG PROTEIN"/>
    <property type="match status" value="1"/>
</dbReference>
<dbReference type="Proteomes" id="UP000460317">
    <property type="component" value="Unassembled WGS sequence"/>
</dbReference>
<evidence type="ECO:0000313" key="14">
    <source>
        <dbReference type="Proteomes" id="UP000500882"/>
    </source>
</evidence>
<dbReference type="EMBL" id="JAGZEE010000027">
    <property type="protein sequence ID" value="MBS5412374.1"/>
    <property type="molecule type" value="Genomic_DNA"/>
</dbReference>
<dbReference type="EMBL" id="CZBI01000013">
    <property type="protein sequence ID" value="CUQ46961.1"/>
    <property type="molecule type" value="Genomic_DNA"/>
</dbReference>
<comment type="similarity">
    <text evidence="2 4">Belongs to the pyridoxal phosphate-binding protein YggS/PROSC family.</text>
</comment>
<dbReference type="AlphaFoldDB" id="A0A0P0F401"/>
<dbReference type="CDD" id="cd00635">
    <property type="entry name" value="PLPDE_III_YBL036c_like"/>
    <property type="match status" value="1"/>
</dbReference>
<dbReference type="FunFam" id="3.20.20.10:FF:000024">
    <property type="entry name" value="Pyridoxal phosphate homeostasis protein"/>
    <property type="match status" value="1"/>
</dbReference>
<comment type="function">
    <text evidence="2">Pyridoxal 5'-phosphate (PLP)-binding protein, which is involved in PLP homeostasis.</text>
</comment>
<evidence type="ECO:0000313" key="13">
    <source>
        <dbReference type="Proteomes" id="UP000460317"/>
    </source>
</evidence>
<dbReference type="SUPFAM" id="SSF51419">
    <property type="entry name" value="PLP-binding barrel"/>
    <property type="match status" value="1"/>
</dbReference>
<protein>
    <recommendedName>
        <fullName evidence="2">Pyridoxal phosphate homeostasis protein</fullName>
        <shortName evidence="2">PLP homeostasis protein</shortName>
    </recommendedName>
</protein>
<dbReference type="EMBL" id="WCSB01000028">
    <property type="protein sequence ID" value="KAB4448562.1"/>
    <property type="molecule type" value="Genomic_DNA"/>
</dbReference>
<dbReference type="PATRIC" id="fig|818.23.peg.1959"/>
<comment type="cofactor">
    <cofactor evidence="3">
        <name>pyridoxal 5'-phosphate</name>
        <dbReference type="ChEBI" id="CHEBI:597326"/>
    </cofactor>
</comment>
<evidence type="ECO:0000313" key="8">
    <source>
        <dbReference type="EMBL" id="KAB4448562.1"/>
    </source>
</evidence>
<dbReference type="Proteomes" id="UP000782901">
    <property type="component" value="Unassembled WGS sequence"/>
</dbReference>
<dbReference type="Pfam" id="PF01168">
    <property type="entry name" value="Ala_racemase_N"/>
    <property type="match status" value="1"/>
</dbReference>
<reference evidence="12 13" key="2">
    <citation type="journal article" date="2019" name="Nat. Med.">
        <title>A library of human gut bacterial isolates paired with longitudinal multiomics data enables mechanistic microbiome research.</title>
        <authorList>
            <person name="Poyet M."/>
            <person name="Groussin M."/>
            <person name="Gibbons S.M."/>
            <person name="Avila-Pacheco J."/>
            <person name="Jiang X."/>
            <person name="Kearney S.M."/>
            <person name="Perrotta A.R."/>
            <person name="Berdy B."/>
            <person name="Zhao S."/>
            <person name="Lieberman T.D."/>
            <person name="Swanson P.K."/>
            <person name="Smith M."/>
            <person name="Roesemann S."/>
            <person name="Alexander J.E."/>
            <person name="Rich S.A."/>
            <person name="Livny J."/>
            <person name="Vlamakis H."/>
            <person name="Clish C."/>
            <person name="Bullock K."/>
            <person name="Deik A."/>
            <person name="Scott J."/>
            <person name="Pierce K.A."/>
            <person name="Xavier R.J."/>
            <person name="Alm E.J."/>
        </authorList>
    </citation>
    <scope>NUCLEOTIDE SEQUENCE [LARGE SCALE GENOMIC DNA]</scope>
    <source>
        <strain evidence="9 12">BIOML-A162</strain>
        <strain evidence="8 13">BIOML-A165</strain>
    </source>
</reference>
<dbReference type="HAMAP" id="MF_02087">
    <property type="entry name" value="PLP_homeostasis"/>
    <property type="match status" value="1"/>
</dbReference>
<dbReference type="Proteomes" id="UP000500882">
    <property type="component" value="Chromosome"/>
</dbReference>
<evidence type="ECO:0000256" key="2">
    <source>
        <dbReference type="HAMAP-Rule" id="MF_02087"/>
    </source>
</evidence>